<dbReference type="AlphaFoldDB" id="A0A0F0GB13"/>
<dbReference type="InterPro" id="IPR008000">
    <property type="entry name" value="Rham/fucose_mutarotase"/>
</dbReference>
<dbReference type="Proteomes" id="UP000033393">
    <property type="component" value="Unassembled WGS sequence"/>
</dbReference>
<evidence type="ECO:0008006" key="3">
    <source>
        <dbReference type="Google" id="ProtNLM"/>
    </source>
</evidence>
<dbReference type="PATRIC" id="fig|68170.10.peg.2604"/>
<sequence length="103" mass="11819">METVALHTRLIPGQEEAYEAAHARIPDDLDAALRAAGVRSWRIWRSGLDLFHVVEVDDYAAMMEQMHGHPADIPWQKRMDEFLDAPLDYDSGRSDAKFVWELP</sequence>
<dbReference type="GO" id="GO:0016857">
    <property type="term" value="F:racemase and epimerase activity, acting on carbohydrates and derivatives"/>
    <property type="evidence" value="ECO:0007669"/>
    <property type="project" value="InterPro"/>
</dbReference>
<keyword evidence="2" id="KW-1185">Reference proteome</keyword>
<dbReference type="RefSeq" id="WP_045318151.1">
    <property type="nucleotide sequence ID" value="NZ_JYJG01000534.1"/>
</dbReference>
<proteinExistence type="predicted"/>
<reference evidence="1 2" key="1">
    <citation type="submission" date="2015-02" db="EMBL/GenBank/DDBJ databases">
        <authorList>
            <person name="Ju K.-S."/>
            <person name="Doroghazi J.R."/>
            <person name="Metcalf W."/>
        </authorList>
    </citation>
    <scope>NUCLEOTIDE SEQUENCE [LARGE SCALE GENOMIC DNA]</scope>
    <source>
        <strain evidence="1 2">NRRL B-16140</strain>
    </source>
</reference>
<accession>A0A0F0GB13</accession>
<dbReference type="OrthoDB" id="3826869at2"/>
<gene>
    <name evidence="1" type="ORF">UK23_45890</name>
</gene>
<comment type="caution">
    <text evidence="1">The sequence shown here is derived from an EMBL/GenBank/DDBJ whole genome shotgun (WGS) entry which is preliminary data.</text>
</comment>
<name>A0A0F0GB13_LENAE</name>
<dbReference type="Pfam" id="PF05336">
    <property type="entry name" value="rhaM"/>
    <property type="match status" value="1"/>
</dbReference>
<dbReference type="Gene3D" id="3.30.70.100">
    <property type="match status" value="1"/>
</dbReference>
<dbReference type="EMBL" id="JYJG01000534">
    <property type="protein sequence ID" value="KJK33479.1"/>
    <property type="molecule type" value="Genomic_DNA"/>
</dbReference>
<protein>
    <recommendedName>
        <fullName evidence="3">L-rhamnose mutarotase</fullName>
    </recommendedName>
</protein>
<organism evidence="1 2">
    <name type="scientific">Lentzea aerocolonigenes</name>
    <name type="common">Lechevalieria aerocolonigenes</name>
    <name type="synonym">Saccharothrix aerocolonigenes</name>
    <dbReference type="NCBI Taxonomy" id="68170"/>
    <lineage>
        <taxon>Bacteria</taxon>
        <taxon>Bacillati</taxon>
        <taxon>Actinomycetota</taxon>
        <taxon>Actinomycetes</taxon>
        <taxon>Pseudonocardiales</taxon>
        <taxon>Pseudonocardiaceae</taxon>
        <taxon>Lentzea</taxon>
    </lineage>
</organism>
<dbReference type="InterPro" id="IPR011008">
    <property type="entry name" value="Dimeric_a/b-barrel"/>
</dbReference>
<dbReference type="SUPFAM" id="SSF54909">
    <property type="entry name" value="Dimeric alpha+beta barrel"/>
    <property type="match status" value="1"/>
</dbReference>
<evidence type="ECO:0000313" key="1">
    <source>
        <dbReference type="EMBL" id="KJK33479.1"/>
    </source>
</evidence>
<evidence type="ECO:0000313" key="2">
    <source>
        <dbReference type="Proteomes" id="UP000033393"/>
    </source>
</evidence>